<gene>
    <name evidence="1" type="ORF">SK128_001091</name>
</gene>
<name>A0AAN9A5M6_HALRR</name>
<dbReference type="EMBL" id="JAXCGZ010013232">
    <property type="protein sequence ID" value="KAK7073240.1"/>
    <property type="molecule type" value="Genomic_DNA"/>
</dbReference>
<evidence type="ECO:0000313" key="1">
    <source>
        <dbReference type="EMBL" id="KAK7073240.1"/>
    </source>
</evidence>
<dbReference type="Proteomes" id="UP001381693">
    <property type="component" value="Unassembled WGS sequence"/>
</dbReference>
<feature type="non-terminal residue" evidence="1">
    <location>
        <position position="63"/>
    </location>
</feature>
<reference evidence="1 2" key="1">
    <citation type="submission" date="2023-11" db="EMBL/GenBank/DDBJ databases">
        <title>Halocaridina rubra genome assembly.</title>
        <authorList>
            <person name="Smith C."/>
        </authorList>
    </citation>
    <scope>NUCLEOTIDE SEQUENCE [LARGE SCALE GENOMIC DNA]</scope>
    <source>
        <strain evidence="1">EP-1</strain>
        <tissue evidence="1">Whole</tissue>
    </source>
</reference>
<proteinExistence type="predicted"/>
<comment type="caution">
    <text evidence="1">The sequence shown here is derived from an EMBL/GenBank/DDBJ whole genome shotgun (WGS) entry which is preliminary data.</text>
</comment>
<protein>
    <submittedName>
        <fullName evidence="1">Uncharacterized protein</fullName>
    </submittedName>
</protein>
<organism evidence="1 2">
    <name type="scientific">Halocaridina rubra</name>
    <name type="common">Hawaiian red shrimp</name>
    <dbReference type="NCBI Taxonomy" id="373956"/>
    <lineage>
        <taxon>Eukaryota</taxon>
        <taxon>Metazoa</taxon>
        <taxon>Ecdysozoa</taxon>
        <taxon>Arthropoda</taxon>
        <taxon>Crustacea</taxon>
        <taxon>Multicrustacea</taxon>
        <taxon>Malacostraca</taxon>
        <taxon>Eumalacostraca</taxon>
        <taxon>Eucarida</taxon>
        <taxon>Decapoda</taxon>
        <taxon>Pleocyemata</taxon>
        <taxon>Caridea</taxon>
        <taxon>Atyoidea</taxon>
        <taxon>Atyidae</taxon>
        <taxon>Halocaridina</taxon>
    </lineage>
</organism>
<keyword evidence="2" id="KW-1185">Reference proteome</keyword>
<dbReference type="AlphaFoldDB" id="A0AAN9A5M6"/>
<sequence length="63" mass="7054">MGCTPFDGDIHDPEMMVTLQRGKNIGIVISIILLEGENDSNAEGSHVGEFKEIWRSCLWSNYV</sequence>
<accession>A0AAN9A5M6</accession>
<evidence type="ECO:0000313" key="2">
    <source>
        <dbReference type="Proteomes" id="UP001381693"/>
    </source>
</evidence>